<dbReference type="AlphaFoldDB" id="A0A432M5D2"/>
<evidence type="ECO:0000313" key="1">
    <source>
        <dbReference type="EMBL" id="RUL74956.1"/>
    </source>
</evidence>
<comment type="caution">
    <text evidence="1">The sequence shown here is derived from an EMBL/GenBank/DDBJ whole genome shotgun (WGS) entry which is preliminary data.</text>
</comment>
<gene>
    <name evidence="1" type="ORF">EKH80_12820</name>
</gene>
<dbReference type="RefSeq" id="WP_126685152.1">
    <property type="nucleotide sequence ID" value="NZ_RYYV01000008.1"/>
</dbReference>
<accession>A0A432M5D2</accession>
<sequence length="70" mass="7425">MDTSKLKHPASSLSNYQLKTTEMIDRSAVKQWITASAPELDKARTSARPVPASKFSLEGLCGASGAIGAF</sequence>
<reference evidence="1 2" key="1">
    <citation type="submission" date="2018-12" db="EMBL/GenBank/DDBJ databases">
        <title>Dyella dinghuensis sp. nov. DHOA06 and Dyella choica sp. nov. 4M-K27, isolated from forest soil.</title>
        <authorList>
            <person name="Qiu L.-H."/>
            <person name="Gao Z.-H."/>
        </authorList>
    </citation>
    <scope>NUCLEOTIDE SEQUENCE [LARGE SCALE GENOMIC DNA]</scope>
    <source>
        <strain evidence="1 2">4M-K27</strain>
    </source>
</reference>
<proteinExistence type="predicted"/>
<keyword evidence="2" id="KW-1185">Reference proteome</keyword>
<organism evidence="1 2">
    <name type="scientific">Dyella choica</name>
    <dbReference type="NCBI Taxonomy" id="1927959"/>
    <lineage>
        <taxon>Bacteria</taxon>
        <taxon>Pseudomonadati</taxon>
        <taxon>Pseudomonadota</taxon>
        <taxon>Gammaproteobacteria</taxon>
        <taxon>Lysobacterales</taxon>
        <taxon>Rhodanobacteraceae</taxon>
        <taxon>Dyella</taxon>
    </lineage>
</organism>
<dbReference type="Proteomes" id="UP000274358">
    <property type="component" value="Unassembled WGS sequence"/>
</dbReference>
<protein>
    <submittedName>
        <fullName evidence="1">Uncharacterized protein</fullName>
    </submittedName>
</protein>
<name>A0A432M5D2_9GAMM</name>
<evidence type="ECO:0000313" key="2">
    <source>
        <dbReference type="Proteomes" id="UP000274358"/>
    </source>
</evidence>
<dbReference type="EMBL" id="RYYV01000008">
    <property type="protein sequence ID" value="RUL74956.1"/>
    <property type="molecule type" value="Genomic_DNA"/>
</dbReference>